<protein>
    <submittedName>
        <fullName evidence="2">Uncharacterized protein</fullName>
    </submittedName>
</protein>
<proteinExistence type="predicted"/>
<dbReference type="AlphaFoldDB" id="A0A1H4EFL3"/>
<feature type="region of interest" description="Disordered" evidence="1">
    <location>
        <begin position="193"/>
        <end position="219"/>
    </location>
</feature>
<accession>A0A1H4EFL3</accession>
<name>A0A1H4EFL3_9BACT</name>
<evidence type="ECO:0000313" key="2">
    <source>
        <dbReference type="EMBL" id="SEA83851.1"/>
    </source>
</evidence>
<sequence>MINIGSTDFYMPVPSLPREEFEQYATQLFDDWESYASGVLKLDDYSLSLNVQEGSIKALGTIGVYLGILYFGIGNYGSFITGLQTIRGQVNTVNEYFSDRASDPFKLSHLNPKVKKYGGALASIENLFLKVKKGEITVEEAMKRSEIILGDEAESVPEFMHDLQGALEKTPLLPTQTLLPFKESEILLLPQKIKNKKKTSPASPRQPLPNPDQYRVEVWRDNRKGKRHVKVISL</sequence>
<evidence type="ECO:0000313" key="3">
    <source>
        <dbReference type="Proteomes" id="UP000199409"/>
    </source>
</evidence>
<dbReference type="RefSeq" id="WP_092350980.1">
    <property type="nucleotide sequence ID" value="NZ_FNQN01000019.1"/>
</dbReference>
<organism evidence="2 3">
    <name type="scientific">Desulfuromusa kysingii</name>
    <dbReference type="NCBI Taxonomy" id="37625"/>
    <lineage>
        <taxon>Bacteria</taxon>
        <taxon>Pseudomonadati</taxon>
        <taxon>Thermodesulfobacteriota</taxon>
        <taxon>Desulfuromonadia</taxon>
        <taxon>Desulfuromonadales</taxon>
        <taxon>Geopsychrobacteraceae</taxon>
        <taxon>Desulfuromusa</taxon>
    </lineage>
</organism>
<keyword evidence="3" id="KW-1185">Reference proteome</keyword>
<evidence type="ECO:0000256" key="1">
    <source>
        <dbReference type="SAM" id="MobiDB-lite"/>
    </source>
</evidence>
<dbReference type="STRING" id="37625.SAMN05660420_03365"/>
<dbReference type="EMBL" id="FNQN01000019">
    <property type="protein sequence ID" value="SEA83851.1"/>
    <property type="molecule type" value="Genomic_DNA"/>
</dbReference>
<dbReference type="OrthoDB" id="6881333at2"/>
<dbReference type="Proteomes" id="UP000199409">
    <property type="component" value="Unassembled WGS sequence"/>
</dbReference>
<gene>
    <name evidence="2" type="ORF">SAMN05660420_03365</name>
</gene>
<reference evidence="2 3" key="1">
    <citation type="submission" date="2016-10" db="EMBL/GenBank/DDBJ databases">
        <authorList>
            <person name="de Groot N.N."/>
        </authorList>
    </citation>
    <scope>NUCLEOTIDE SEQUENCE [LARGE SCALE GENOMIC DNA]</scope>
    <source>
        <strain evidence="2 3">DSM 7343</strain>
    </source>
</reference>